<name>A0A842HZH7_9SPHN</name>
<comment type="similarity">
    <text evidence="2">Belongs to the TMEM86 family.</text>
</comment>
<gene>
    <name evidence="7" type="ORF">H6P80_09105</name>
</gene>
<keyword evidence="4 6" id="KW-1133">Transmembrane helix</keyword>
<dbReference type="RefSeq" id="WP_185801094.1">
    <property type="nucleotide sequence ID" value="NZ_JACJVJ010000002.1"/>
</dbReference>
<protein>
    <submittedName>
        <fullName evidence="7">Lysoplasmalogenase</fullName>
    </submittedName>
</protein>
<dbReference type="EMBL" id="JACJVJ010000002">
    <property type="protein sequence ID" value="MBC2777779.1"/>
    <property type="molecule type" value="Genomic_DNA"/>
</dbReference>
<proteinExistence type="inferred from homology"/>
<feature type="transmembrane region" description="Helical" evidence="6">
    <location>
        <begin position="194"/>
        <end position="216"/>
    </location>
</feature>
<evidence type="ECO:0000256" key="4">
    <source>
        <dbReference type="ARBA" id="ARBA00022989"/>
    </source>
</evidence>
<dbReference type="PANTHER" id="PTHR31885">
    <property type="entry name" value="GH04784P"/>
    <property type="match status" value="1"/>
</dbReference>
<reference evidence="7 8" key="1">
    <citation type="submission" date="2020-08" db="EMBL/GenBank/DDBJ databases">
        <title>Draft genome sequence of Parasphingopyxis sp. GrpM-11.</title>
        <authorList>
            <person name="Oh J."/>
            <person name="Roh D.-H."/>
        </authorList>
    </citation>
    <scope>NUCLEOTIDE SEQUENCE [LARGE SCALE GENOMIC DNA]</scope>
    <source>
        <strain evidence="7 8">GrpM-11</strain>
    </source>
</reference>
<feature type="transmembrane region" description="Helical" evidence="6">
    <location>
        <begin position="12"/>
        <end position="30"/>
    </location>
</feature>
<feature type="transmembrane region" description="Helical" evidence="6">
    <location>
        <begin position="88"/>
        <end position="106"/>
    </location>
</feature>
<dbReference type="GO" id="GO:0016020">
    <property type="term" value="C:membrane"/>
    <property type="evidence" value="ECO:0007669"/>
    <property type="project" value="UniProtKB-SubCell"/>
</dbReference>
<comment type="caution">
    <text evidence="7">The sequence shown here is derived from an EMBL/GenBank/DDBJ whole genome shotgun (WGS) entry which is preliminary data.</text>
</comment>
<comment type="subcellular location">
    <subcellularLocation>
        <location evidence="1">Membrane</location>
        <topology evidence="1">Multi-pass membrane protein</topology>
    </subcellularLocation>
</comment>
<dbReference type="PANTHER" id="PTHR31885:SF6">
    <property type="entry name" value="GH04784P"/>
    <property type="match status" value="1"/>
</dbReference>
<accession>A0A842HZH7</accession>
<feature type="transmembrane region" description="Helical" evidence="6">
    <location>
        <begin position="168"/>
        <end position="188"/>
    </location>
</feature>
<evidence type="ECO:0000313" key="8">
    <source>
        <dbReference type="Proteomes" id="UP000564378"/>
    </source>
</evidence>
<dbReference type="Proteomes" id="UP000564378">
    <property type="component" value="Unassembled WGS sequence"/>
</dbReference>
<feature type="transmembrane region" description="Helical" evidence="6">
    <location>
        <begin position="141"/>
        <end position="161"/>
    </location>
</feature>
<evidence type="ECO:0000256" key="1">
    <source>
        <dbReference type="ARBA" id="ARBA00004141"/>
    </source>
</evidence>
<dbReference type="InterPro" id="IPR012506">
    <property type="entry name" value="TMEM86B-like"/>
</dbReference>
<evidence type="ECO:0000256" key="5">
    <source>
        <dbReference type="ARBA" id="ARBA00023136"/>
    </source>
</evidence>
<dbReference type="GO" id="GO:0016787">
    <property type="term" value="F:hydrolase activity"/>
    <property type="evidence" value="ECO:0007669"/>
    <property type="project" value="TreeGrafter"/>
</dbReference>
<evidence type="ECO:0000256" key="2">
    <source>
        <dbReference type="ARBA" id="ARBA00007375"/>
    </source>
</evidence>
<sequence>MNETATSKSGTLIGALFVLALLAGLSYWVVSRMTDPSAPAIIAWKGLGVGLLAIWAFLQARNFDGWLIGVVLALGAAGDVALDLAGANAGGVFFMAGHVVAVFLYSRNRRFAMSFSQKLLALLLVPIVIWLGWALPADRRIAIDIAIYATPLAFMAATAWISRFPRYWTGLGAMLFVISDLLIFARMGPLAGSMIPGLLIWPLYFTGQAMIAIGVVRTLEEDRLRGAVPPPIEEPELV</sequence>
<dbReference type="Pfam" id="PF07947">
    <property type="entry name" value="YhhN"/>
    <property type="match status" value="1"/>
</dbReference>
<evidence type="ECO:0000256" key="6">
    <source>
        <dbReference type="SAM" id="Phobius"/>
    </source>
</evidence>
<feature type="transmembrane region" description="Helical" evidence="6">
    <location>
        <begin position="118"/>
        <end position="135"/>
    </location>
</feature>
<keyword evidence="5 6" id="KW-0472">Membrane</keyword>
<feature type="transmembrane region" description="Helical" evidence="6">
    <location>
        <begin position="65"/>
        <end position="82"/>
    </location>
</feature>
<keyword evidence="8" id="KW-1185">Reference proteome</keyword>
<organism evidence="7 8">
    <name type="scientific">Parasphingopyxis marina</name>
    <dbReference type="NCBI Taxonomy" id="2761622"/>
    <lineage>
        <taxon>Bacteria</taxon>
        <taxon>Pseudomonadati</taxon>
        <taxon>Pseudomonadota</taxon>
        <taxon>Alphaproteobacteria</taxon>
        <taxon>Sphingomonadales</taxon>
        <taxon>Sphingomonadaceae</taxon>
        <taxon>Parasphingopyxis</taxon>
    </lineage>
</organism>
<evidence type="ECO:0000313" key="7">
    <source>
        <dbReference type="EMBL" id="MBC2777779.1"/>
    </source>
</evidence>
<feature type="transmembrane region" description="Helical" evidence="6">
    <location>
        <begin position="36"/>
        <end position="58"/>
    </location>
</feature>
<keyword evidence="3 6" id="KW-0812">Transmembrane</keyword>
<dbReference type="AlphaFoldDB" id="A0A842HZH7"/>
<evidence type="ECO:0000256" key="3">
    <source>
        <dbReference type="ARBA" id="ARBA00022692"/>
    </source>
</evidence>